<dbReference type="Proteomes" id="UP000391834">
    <property type="component" value="Unassembled WGS sequence"/>
</dbReference>
<accession>A0A5M4AV29</accession>
<evidence type="ECO:0000259" key="1">
    <source>
        <dbReference type="Pfam" id="PF13751"/>
    </source>
</evidence>
<gene>
    <name evidence="2" type="ORF">PbJCM13498_04970</name>
</gene>
<keyword evidence="3" id="KW-1185">Reference proteome</keyword>
<dbReference type="PANTHER" id="PTHR33408:SF2">
    <property type="entry name" value="TRANSPOSASE DDE DOMAIN-CONTAINING PROTEIN"/>
    <property type="match status" value="1"/>
</dbReference>
<comment type="caution">
    <text evidence="2">The sequence shown here is derived from an EMBL/GenBank/DDBJ whole genome shotgun (WGS) entry which is preliminary data.</text>
</comment>
<sequence length="212" mass="24330">MGYVLQTTVDAKNNIPVDYKITNNNDKKATGNMLRRAKTILRTSFFTALYDKGYHTGSELAVADTLNIPVIVAIPPFSGASHAPNLNYDTEHFDYNPKNDTYTCLQGHTLSTTGYWHKVKNNADEVAYRFKNYTTPLCKTCAVRPLCTKSAVNGKQVRRSEFAGSIENNKKRVRNSEKLYKRRQAIVEHPFGTIKRQWEFNYIITKKFYRKS</sequence>
<name>A0A5M4AV29_9BACT</name>
<dbReference type="AlphaFoldDB" id="A0A5M4AV29"/>
<feature type="domain" description="Transposase DDE" evidence="1">
    <location>
        <begin position="103"/>
        <end position="203"/>
    </location>
</feature>
<dbReference type="RefSeq" id="WP_051538632.1">
    <property type="nucleotide sequence ID" value="NZ_BLAX01000001.1"/>
</dbReference>
<organism evidence="2 3">
    <name type="scientific">Prolixibacter bellariivorans</name>
    <dbReference type="NCBI Taxonomy" id="314319"/>
    <lineage>
        <taxon>Bacteria</taxon>
        <taxon>Pseudomonadati</taxon>
        <taxon>Bacteroidota</taxon>
        <taxon>Bacteroidia</taxon>
        <taxon>Marinilabiliales</taxon>
        <taxon>Prolixibacteraceae</taxon>
        <taxon>Prolixibacter</taxon>
    </lineage>
</organism>
<evidence type="ECO:0000313" key="2">
    <source>
        <dbReference type="EMBL" id="GET31634.1"/>
    </source>
</evidence>
<reference evidence="2 3" key="1">
    <citation type="submission" date="2019-10" db="EMBL/GenBank/DDBJ databases">
        <title>Prolixibacter strains distinguished by the presence of nitrate reductase genes were adept at nitrate-dependent anaerobic corrosion of metallic iron and carbon steel.</title>
        <authorList>
            <person name="Iino T."/>
            <person name="Shono N."/>
            <person name="Ito K."/>
            <person name="Nakamura R."/>
            <person name="Sueoka K."/>
            <person name="Harayama S."/>
            <person name="Ohkuma M."/>
        </authorList>
    </citation>
    <scope>NUCLEOTIDE SEQUENCE [LARGE SCALE GENOMIC DNA]</scope>
    <source>
        <strain evidence="2 3">JCM 13498</strain>
    </source>
</reference>
<dbReference type="Pfam" id="PF13751">
    <property type="entry name" value="DDE_Tnp_1_6"/>
    <property type="match status" value="1"/>
</dbReference>
<evidence type="ECO:0000313" key="3">
    <source>
        <dbReference type="Proteomes" id="UP000391834"/>
    </source>
</evidence>
<dbReference type="EMBL" id="BLAX01000001">
    <property type="protein sequence ID" value="GET31634.1"/>
    <property type="molecule type" value="Genomic_DNA"/>
</dbReference>
<dbReference type="InterPro" id="IPR025668">
    <property type="entry name" value="Tnp_DDE_dom"/>
</dbReference>
<dbReference type="PANTHER" id="PTHR33408">
    <property type="entry name" value="TRANSPOSASE"/>
    <property type="match status" value="1"/>
</dbReference>
<protein>
    <recommendedName>
        <fullName evidence="1">Transposase DDE domain-containing protein</fullName>
    </recommendedName>
</protein>
<proteinExistence type="predicted"/>